<dbReference type="InterPro" id="IPR037049">
    <property type="entry name" value="DUF1214_C_sf"/>
</dbReference>
<dbReference type="InterPro" id="IPR010621">
    <property type="entry name" value="DUF1214"/>
</dbReference>
<evidence type="ECO:0000259" key="1">
    <source>
        <dbReference type="Pfam" id="PF06742"/>
    </source>
</evidence>
<dbReference type="InterPro" id="IPR010679">
    <property type="entry name" value="DUF1254"/>
</dbReference>
<dbReference type="PANTHER" id="PTHR36509:SF2">
    <property type="entry name" value="BLL3101 PROTEIN"/>
    <property type="match status" value="1"/>
</dbReference>
<dbReference type="SUPFAM" id="SSF160935">
    <property type="entry name" value="VPA0735-like"/>
    <property type="match status" value="1"/>
</dbReference>
<dbReference type="Pfam" id="PF06742">
    <property type="entry name" value="DUF1214"/>
    <property type="match status" value="1"/>
</dbReference>
<dbReference type="EMBL" id="BAAAQY010000006">
    <property type="protein sequence ID" value="GAA2237054.1"/>
    <property type="molecule type" value="Genomic_DNA"/>
</dbReference>
<dbReference type="Gene3D" id="2.60.120.600">
    <property type="entry name" value="Domain of unknown function DUF1214, C-terminal domain"/>
    <property type="match status" value="1"/>
</dbReference>
<gene>
    <name evidence="3" type="ORF">GCM10009851_22580</name>
</gene>
<dbReference type="PANTHER" id="PTHR36509">
    <property type="entry name" value="BLL3101 PROTEIN"/>
    <property type="match status" value="1"/>
</dbReference>
<name>A0ABN3DNC4_9MICO</name>
<sequence>MTPGGDARGVPDVPESDMAITVNSDNFVRAETARMFHDLQRDAGGVNLFSHNRTPAAIDAQTVIRLNRDTLYSFAVVDLAEGATLTVPEHGDRYLSVMIVDEDHLIHRTYHDAGSYPLSAAEHGTRYVTVAARVLVDPNDPADLAAVHAVQDGLLIEAVSSDPFVLDDYDTESFDETRSALLTLASRLTGYTRMFGSADEVDPVRHLIGTAAGWGGLPTSEAVYVGANPRLAPGRYELTVRDVPVDGFWSISVYNAAGFFEPNASSAYTINDITAVKNDDGSVTVRFGDFPEGTPNVIPTPEGWNYLVRLYRPHPEILDGSWSFPVLGA</sequence>
<evidence type="ECO:0000313" key="4">
    <source>
        <dbReference type="Proteomes" id="UP001500929"/>
    </source>
</evidence>
<comment type="caution">
    <text evidence="3">The sequence shown here is derived from an EMBL/GenBank/DDBJ whole genome shotgun (WGS) entry which is preliminary data.</text>
</comment>
<proteinExistence type="predicted"/>
<reference evidence="3 4" key="1">
    <citation type="journal article" date="2019" name="Int. J. Syst. Evol. Microbiol.">
        <title>The Global Catalogue of Microorganisms (GCM) 10K type strain sequencing project: providing services to taxonomists for standard genome sequencing and annotation.</title>
        <authorList>
            <consortium name="The Broad Institute Genomics Platform"/>
            <consortium name="The Broad Institute Genome Sequencing Center for Infectious Disease"/>
            <person name="Wu L."/>
            <person name="Ma J."/>
        </authorList>
    </citation>
    <scope>NUCLEOTIDE SEQUENCE [LARGE SCALE GENOMIC DNA]</scope>
    <source>
        <strain evidence="3 4">JCM 16117</strain>
    </source>
</reference>
<dbReference type="Proteomes" id="UP001500929">
    <property type="component" value="Unassembled WGS sequence"/>
</dbReference>
<dbReference type="Pfam" id="PF06863">
    <property type="entry name" value="DUF1254"/>
    <property type="match status" value="1"/>
</dbReference>
<evidence type="ECO:0000259" key="2">
    <source>
        <dbReference type="Pfam" id="PF06863"/>
    </source>
</evidence>
<accession>A0ABN3DNC4</accession>
<protein>
    <submittedName>
        <fullName evidence="3">DUF1214 domain-containing protein</fullName>
    </submittedName>
</protein>
<keyword evidence="4" id="KW-1185">Reference proteome</keyword>
<feature type="domain" description="DUF1254" evidence="2">
    <location>
        <begin position="46"/>
        <end position="101"/>
    </location>
</feature>
<feature type="domain" description="DUF1214" evidence="1">
    <location>
        <begin position="235"/>
        <end position="314"/>
    </location>
</feature>
<evidence type="ECO:0000313" key="3">
    <source>
        <dbReference type="EMBL" id="GAA2237054.1"/>
    </source>
</evidence>
<organism evidence="3 4">
    <name type="scientific">Herbiconiux moechotypicola</name>
    <dbReference type="NCBI Taxonomy" id="637393"/>
    <lineage>
        <taxon>Bacteria</taxon>
        <taxon>Bacillati</taxon>
        <taxon>Actinomycetota</taxon>
        <taxon>Actinomycetes</taxon>
        <taxon>Micrococcales</taxon>
        <taxon>Microbacteriaceae</taxon>
        <taxon>Herbiconiux</taxon>
    </lineage>
</organism>